<keyword evidence="1" id="KW-0378">Hydrolase</keyword>
<dbReference type="AlphaFoldDB" id="A0A402BEM8"/>
<dbReference type="PANTHER" id="PTHR43056:SF10">
    <property type="entry name" value="COCE_NOND FAMILY, PUTATIVE (AFU_ORTHOLOGUE AFUA_7G00600)-RELATED"/>
    <property type="match status" value="1"/>
</dbReference>
<sequence length="532" mass="59953">MIDDVIFEQDVAIPVRDGALLSANVYRPNIAGGYPVIMTCGPYGKDLHFRDFNPMAYTQIAEHGRYLNWETPNPDWWVPRGYVVVRVDQCGIGSSPGTLDLLSRQQGEDFYDAIEWAANQSWSNGKIGLLGISYYAAIQWQVAAMQPPHLVAMIAWEGFVDLYRDAIRHGGIYSNTFIAAWYARQILPVQHGVTQNFSQETLAANRTNIAEAYKTHVLDDEYYQAYTPDLSQIVTPLLSVANWGGAGLHLRGNIEGYLGASSEYKWLRTIVGNHYVPFYSEEGRAIQERFFGYWLKGHDNGLLAEPRLQLALRRGTNVFWRNENEWPLARTRWTRFYLDAVSYHLSEQVPNIEANVSYAAPQGGVTFLAEPFTVDTEVLGPLVLRLWVSSSTDDLDLFVTIRNLDASGNEIYGIGSIGDRVSVTKGWLRVSQRKLDPQRSTQYRPYHSHDEIQKVVPDQVVPVDIEIWPTSMVFEVGHRLALDIEAHDGDGSGMFLHNDLHDRSPGNLTGTNTISTGGDYHSFLLVPVIPER</sequence>
<dbReference type="InterPro" id="IPR013736">
    <property type="entry name" value="Xaa-Pro_dipept_C"/>
</dbReference>
<accession>A0A402BEM8</accession>
<comment type="caution">
    <text evidence="3">The sequence shown here is derived from an EMBL/GenBank/DDBJ whole genome shotgun (WGS) entry which is preliminary data.</text>
</comment>
<dbReference type="Proteomes" id="UP000287171">
    <property type="component" value="Unassembled WGS sequence"/>
</dbReference>
<name>A0A402BEM8_9CHLR</name>
<feature type="domain" description="Xaa-Pro dipeptidyl-peptidase C-terminal" evidence="2">
    <location>
        <begin position="288"/>
        <end position="525"/>
    </location>
</feature>
<dbReference type="SMART" id="SM00939">
    <property type="entry name" value="PepX_C"/>
    <property type="match status" value="1"/>
</dbReference>
<dbReference type="NCBIfam" id="TIGR00976">
    <property type="entry name" value="CocE_NonD"/>
    <property type="match status" value="1"/>
</dbReference>
<proteinExistence type="predicted"/>
<dbReference type="InterPro" id="IPR005674">
    <property type="entry name" value="CocE/Ser_esterase"/>
</dbReference>
<dbReference type="Gene3D" id="2.60.120.260">
    <property type="entry name" value="Galactose-binding domain-like"/>
    <property type="match status" value="1"/>
</dbReference>
<keyword evidence="4" id="KW-1185">Reference proteome</keyword>
<dbReference type="SUPFAM" id="SSF53474">
    <property type="entry name" value="alpha/beta-Hydrolases"/>
    <property type="match status" value="1"/>
</dbReference>
<evidence type="ECO:0000259" key="2">
    <source>
        <dbReference type="SMART" id="SM00939"/>
    </source>
</evidence>
<dbReference type="InterPro" id="IPR050585">
    <property type="entry name" value="Xaa-Pro_dipeptidyl-ppase/CocE"/>
</dbReference>
<dbReference type="InterPro" id="IPR000383">
    <property type="entry name" value="Xaa-Pro-like_dom"/>
</dbReference>
<dbReference type="Gene3D" id="3.40.50.1820">
    <property type="entry name" value="alpha/beta hydrolase"/>
    <property type="match status" value="1"/>
</dbReference>
<dbReference type="Gene3D" id="1.10.3020.20">
    <property type="match status" value="1"/>
</dbReference>
<dbReference type="Pfam" id="PF08530">
    <property type="entry name" value="PepX_C"/>
    <property type="match status" value="1"/>
</dbReference>
<evidence type="ECO:0000313" key="4">
    <source>
        <dbReference type="Proteomes" id="UP000287171"/>
    </source>
</evidence>
<dbReference type="PANTHER" id="PTHR43056">
    <property type="entry name" value="PEPTIDASE S9 PROLYL OLIGOPEPTIDASE"/>
    <property type="match status" value="1"/>
</dbReference>
<dbReference type="InterPro" id="IPR029058">
    <property type="entry name" value="AB_hydrolase_fold"/>
</dbReference>
<dbReference type="Pfam" id="PF02129">
    <property type="entry name" value="Peptidase_S15"/>
    <property type="match status" value="1"/>
</dbReference>
<dbReference type="RefSeq" id="WP_218027573.1">
    <property type="nucleotide sequence ID" value="NZ_BIFT01000002.1"/>
</dbReference>
<reference evidence="4" key="1">
    <citation type="submission" date="2018-12" db="EMBL/GenBank/DDBJ databases">
        <title>Tengunoibacter tsumagoiensis gen. nov., sp. nov., Dictyobacter kobayashii sp. nov., D. alpinus sp. nov., and D. joshuensis sp. nov. and description of Dictyobacteraceae fam. nov. within the order Ktedonobacterales isolated from Tengu-no-mugimeshi.</title>
        <authorList>
            <person name="Wang C.M."/>
            <person name="Zheng Y."/>
            <person name="Sakai Y."/>
            <person name="Toyoda A."/>
            <person name="Minakuchi Y."/>
            <person name="Abe K."/>
            <person name="Yokota A."/>
            <person name="Yabe S."/>
        </authorList>
    </citation>
    <scope>NUCLEOTIDE SEQUENCE [LARGE SCALE GENOMIC DNA]</scope>
    <source>
        <strain evidence="4">Uno16</strain>
    </source>
</reference>
<protein>
    <submittedName>
        <fullName evidence="3">Peptidase S15</fullName>
    </submittedName>
</protein>
<dbReference type="InterPro" id="IPR008979">
    <property type="entry name" value="Galactose-bd-like_sf"/>
</dbReference>
<dbReference type="GO" id="GO:0008239">
    <property type="term" value="F:dipeptidyl-peptidase activity"/>
    <property type="evidence" value="ECO:0007669"/>
    <property type="project" value="InterPro"/>
</dbReference>
<dbReference type="SUPFAM" id="SSF49785">
    <property type="entry name" value="Galactose-binding domain-like"/>
    <property type="match status" value="1"/>
</dbReference>
<dbReference type="EMBL" id="BIFT01000002">
    <property type="protein sequence ID" value="GCE29779.1"/>
    <property type="molecule type" value="Genomic_DNA"/>
</dbReference>
<gene>
    <name evidence="3" type="ORF">KDA_52630</name>
</gene>
<organism evidence="3 4">
    <name type="scientific">Dictyobacter alpinus</name>
    <dbReference type="NCBI Taxonomy" id="2014873"/>
    <lineage>
        <taxon>Bacteria</taxon>
        <taxon>Bacillati</taxon>
        <taxon>Chloroflexota</taxon>
        <taxon>Ktedonobacteria</taxon>
        <taxon>Ktedonobacterales</taxon>
        <taxon>Dictyobacteraceae</taxon>
        <taxon>Dictyobacter</taxon>
    </lineage>
</organism>
<evidence type="ECO:0000256" key="1">
    <source>
        <dbReference type="ARBA" id="ARBA00022801"/>
    </source>
</evidence>
<evidence type="ECO:0000313" key="3">
    <source>
        <dbReference type="EMBL" id="GCE29779.1"/>
    </source>
</evidence>